<evidence type="ECO:0000313" key="9">
    <source>
        <dbReference type="Proteomes" id="UP000812966"/>
    </source>
</evidence>
<dbReference type="Gene3D" id="1.10.10.10">
    <property type="entry name" value="Winged helix-like DNA-binding domain superfamily/Winged helix DNA-binding domain"/>
    <property type="match status" value="1"/>
</dbReference>
<keyword evidence="9" id="KW-1185">Reference proteome</keyword>
<dbReference type="EMBL" id="JABELV010000113">
    <property type="protein sequence ID" value="KAG7530614.1"/>
    <property type="molecule type" value="Genomic_DNA"/>
</dbReference>
<gene>
    <name evidence="8" type="ORF">FFLO_04916</name>
</gene>
<comment type="similarity">
    <text evidence="2">Belongs to the eukaryotic ribosomal protein eS10 family.</text>
</comment>
<accession>A0A8K0JHZ5</accession>
<dbReference type="Proteomes" id="UP000812966">
    <property type="component" value="Unassembled WGS sequence"/>
</dbReference>
<evidence type="ECO:0000256" key="2">
    <source>
        <dbReference type="ARBA" id="ARBA00007278"/>
    </source>
</evidence>
<evidence type="ECO:0000256" key="3">
    <source>
        <dbReference type="ARBA" id="ARBA00022490"/>
    </source>
</evidence>
<dbReference type="InterPro" id="IPR005326">
    <property type="entry name" value="Plectin_eS10_N"/>
</dbReference>
<dbReference type="GO" id="GO:0022627">
    <property type="term" value="C:cytosolic small ribosomal subunit"/>
    <property type="evidence" value="ECO:0007669"/>
    <property type="project" value="TreeGrafter"/>
</dbReference>
<keyword evidence="3" id="KW-0963">Cytoplasm</keyword>
<dbReference type="Pfam" id="PF03501">
    <property type="entry name" value="S10_plectin"/>
    <property type="match status" value="1"/>
</dbReference>
<evidence type="ECO:0000259" key="7">
    <source>
        <dbReference type="Pfam" id="PF03501"/>
    </source>
</evidence>
<dbReference type="GO" id="GO:0003735">
    <property type="term" value="F:structural constituent of ribosome"/>
    <property type="evidence" value="ECO:0007669"/>
    <property type="project" value="TreeGrafter"/>
</dbReference>
<evidence type="ECO:0000256" key="4">
    <source>
        <dbReference type="ARBA" id="ARBA00022980"/>
    </source>
</evidence>
<feature type="compositionally biased region" description="Gly residues" evidence="6">
    <location>
        <begin position="180"/>
        <end position="189"/>
    </location>
</feature>
<evidence type="ECO:0000256" key="5">
    <source>
        <dbReference type="ARBA" id="ARBA00023274"/>
    </source>
</evidence>
<dbReference type="InterPro" id="IPR036388">
    <property type="entry name" value="WH-like_DNA-bd_sf"/>
</dbReference>
<organism evidence="8 9">
    <name type="scientific">Filobasidium floriforme</name>
    <dbReference type="NCBI Taxonomy" id="5210"/>
    <lineage>
        <taxon>Eukaryota</taxon>
        <taxon>Fungi</taxon>
        <taxon>Dikarya</taxon>
        <taxon>Basidiomycota</taxon>
        <taxon>Agaricomycotina</taxon>
        <taxon>Tremellomycetes</taxon>
        <taxon>Filobasidiales</taxon>
        <taxon>Filobasidiaceae</taxon>
        <taxon>Filobasidium</taxon>
    </lineage>
</organism>
<evidence type="ECO:0000256" key="6">
    <source>
        <dbReference type="SAM" id="MobiDB-lite"/>
    </source>
</evidence>
<feature type="domain" description="Plectin/eS10 N-terminal" evidence="7">
    <location>
        <begin position="3"/>
        <end position="79"/>
    </location>
</feature>
<reference evidence="8" key="1">
    <citation type="submission" date="2020-04" db="EMBL/GenBank/DDBJ databases">
        <title>Analysis of mating type loci in Filobasidium floriforme.</title>
        <authorList>
            <person name="Nowrousian M."/>
        </authorList>
    </citation>
    <scope>NUCLEOTIDE SEQUENCE</scope>
    <source>
        <strain evidence="8">CBS 6242</strain>
    </source>
</reference>
<evidence type="ECO:0000256" key="1">
    <source>
        <dbReference type="ARBA" id="ARBA00004496"/>
    </source>
</evidence>
<dbReference type="PANTHER" id="PTHR12146:SF0">
    <property type="entry name" value="RIBOSOMAL PROTEIN S10"/>
    <property type="match status" value="1"/>
</dbReference>
<protein>
    <recommendedName>
        <fullName evidence="7">Plectin/eS10 N-terminal domain-containing protein</fullName>
    </recommendedName>
</protein>
<name>A0A8K0JHZ5_9TREE</name>
<proteinExistence type="inferred from homology"/>
<keyword evidence="5" id="KW-0687">Ribonucleoprotein</keyword>
<evidence type="ECO:0000313" key="8">
    <source>
        <dbReference type="EMBL" id="KAG7530614.1"/>
    </source>
</evidence>
<feature type="region of interest" description="Disordered" evidence="6">
    <location>
        <begin position="124"/>
        <end position="189"/>
    </location>
</feature>
<dbReference type="FunFam" id="1.10.10.10:FF:000025">
    <property type="entry name" value="40S ribosomal protein S10"/>
    <property type="match status" value="1"/>
</dbReference>
<comment type="subcellular location">
    <subcellularLocation>
        <location evidence="1">Cytoplasm</location>
    </subcellularLocation>
</comment>
<dbReference type="AlphaFoldDB" id="A0A8K0JHZ5"/>
<feature type="compositionally biased region" description="Basic and acidic residues" evidence="6">
    <location>
        <begin position="152"/>
        <end position="176"/>
    </location>
</feature>
<sequence length="189" mass="21034">MLISKENRRAIYESLFKEGVMVAEKDFNAPSHPDLPQVRNLEVIKAMQSLTSKGYVKTQFSWQWYYYTLTPEGLDYLREVGTGWELITDYSALSSPPSSSPPSTLILFSPCDLQFLHLPSEIVPQTHKKPVRAQPPARQGGAGRDGAYRAPRGGDREGYRRREDGDAKEGSGEFKPRFAGGIGRGAPLS</sequence>
<comment type="caution">
    <text evidence="8">The sequence shown here is derived from an EMBL/GenBank/DDBJ whole genome shotgun (WGS) entry which is preliminary data.</text>
</comment>
<dbReference type="GO" id="GO:0003723">
    <property type="term" value="F:RNA binding"/>
    <property type="evidence" value="ECO:0007669"/>
    <property type="project" value="TreeGrafter"/>
</dbReference>
<dbReference type="InterPro" id="IPR037447">
    <property type="entry name" value="Ribosomal_eS10"/>
</dbReference>
<keyword evidence="4" id="KW-0689">Ribosomal protein</keyword>
<dbReference type="PANTHER" id="PTHR12146">
    <property type="entry name" value="40S RIBOSOMAL PROTEIN S10"/>
    <property type="match status" value="1"/>
</dbReference>